<keyword evidence="1" id="KW-0472">Membrane</keyword>
<keyword evidence="3" id="KW-1185">Reference proteome</keyword>
<keyword evidence="1" id="KW-0812">Transmembrane</keyword>
<feature type="transmembrane region" description="Helical" evidence="1">
    <location>
        <begin position="6"/>
        <end position="28"/>
    </location>
</feature>
<dbReference type="AlphaFoldDB" id="A0A4R1N772"/>
<gene>
    <name evidence="2" type="ORF">EZJ58_0411</name>
</gene>
<sequence>MPWHQYLSYFLGGMFVSNAIPHLVSGVMGRSFQSPFASPPGQGLSSSTVNVLWGAVNIALGYLLIYRVGDFDLRVTADAGMAGLGALLMAIISARLFGRFHGGEGSGKTNQSSRGE</sequence>
<dbReference type="OrthoDB" id="963535at2"/>
<name>A0A4R1N772_9GAMM</name>
<reference evidence="2 3" key="1">
    <citation type="submission" date="2019-02" db="EMBL/GenBank/DDBJ databases">
        <title>Investigation of anaerobic lignin degradation for improved lignocellulosic biofuels.</title>
        <authorList>
            <person name="Deangelis K."/>
        </authorList>
    </citation>
    <scope>NUCLEOTIDE SEQUENCE [LARGE SCALE GENOMIC DNA]</scope>
    <source>
        <strain evidence="2 3">159R</strain>
    </source>
</reference>
<keyword evidence="1" id="KW-1133">Transmembrane helix</keyword>
<dbReference type="Proteomes" id="UP000294555">
    <property type="component" value="Unassembled WGS sequence"/>
</dbReference>
<feature type="transmembrane region" description="Helical" evidence="1">
    <location>
        <begin position="80"/>
        <end position="98"/>
    </location>
</feature>
<evidence type="ECO:0000313" key="3">
    <source>
        <dbReference type="Proteomes" id="UP000294555"/>
    </source>
</evidence>
<proteinExistence type="predicted"/>
<comment type="caution">
    <text evidence="2">The sequence shown here is derived from an EMBL/GenBank/DDBJ whole genome shotgun (WGS) entry which is preliminary data.</text>
</comment>
<accession>A0A4R1N772</accession>
<dbReference type="RefSeq" id="WP_132921348.1">
    <property type="nucleotide sequence ID" value="NZ_SJOI01000001.1"/>
</dbReference>
<evidence type="ECO:0000256" key="1">
    <source>
        <dbReference type="SAM" id="Phobius"/>
    </source>
</evidence>
<dbReference type="EMBL" id="SJOI01000001">
    <property type="protein sequence ID" value="TCL02397.1"/>
    <property type="molecule type" value="Genomic_DNA"/>
</dbReference>
<evidence type="ECO:0000313" key="2">
    <source>
        <dbReference type="EMBL" id="TCL02397.1"/>
    </source>
</evidence>
<organism evidence="2 3">
    <name type="scientific">Sodalis ligni</name>
    <dbReference type="NCBI Taxonomy" id="2697027"/>
    <lineage>
        <taxon>Bacteria</taxon>
        <taxon>Pseudomonadati</taxon>
        <taxon>Pseudomonadota</taxon>
        <taxon>Gammaproteobacteria</taxon>
        <taxon>Enterobacterales</taxon>
        <taxon>Bruguierivoracaceae</taxon>
        <taxon>Sodalis</taxon>
    </lineage>
</organism>
<feature type="transmembrane region" description="Helical" evidence="1">
    <location>
        <begin position="49"/>
        <end position="68"/>
    </location>
</feature>
<protein>
    <submittedName>
        <fullName evidence="2">Uncharacterized protein</fullName>
    </submittedName>
</protein>